<evidence type="ECO:0000256" key="1">
    <source>
        <dbReference type="SAM" id="MobiDB-lite"/>
    </source>
</evidence>
<dbReference type="EMBL" id="JAAATX020000006">
    <property type="protein sequence ID" value="MBU9698226.1"/>
    <property type="molecule type" value="Genomic_DNA"/>
</dbReference>
<evidence type="ECO:0000259" key="2">
    <source>
        <dbReference type="Pfam" id="PF00535"/>
    </source>
</evidence>
<dbReference type="PANTHER" id="PTHR43685">
    <property type="entry name" value="GLYCOSYLTRANSFERASE"/>
    <property type="match status" value="1"/>
</dbReference>
<evidence type="ECO:0000313" key="4">
    <source>
        <dbReference type="Proteomes" id="UP000731907"/>
    </source>
</evidence>
<reference evidence="3 4" key="1">
    <citation type="submission" date="2021-06" db="EMBL/GenBank/DDBJ databases">
        <title>Rhodobacteraceae bacterium strain HSP-20.</title>
        <authorList>
            <person name="Chen W.-M."/>
        </authorList>
    </citation>
    <scope>NUCLEOTIDE SEQUENCE [LARGE SCALE GENOMIC DNA]</scope>
    <source>
        <strain evidence="3 4">HSP-20</strain>
    </source>
</reference>
<organism evidence="3 4">
    <name type="scientific">Paragemmobacter amnigenus</name>
    <dbReference type="NCBI Taxonomy" id="2852097"/>
    <lineage>
        <taxon>Bacteria</taxon>
        <taxon>Pseudomonadati</taxon>
        <taxon>Pseudomonadota</taxon>
        <taxon>Alphaproteobacteria</taxon>
        <taxon>Rhodobacterales</taxon>
        <taxon>Paracoccaceae</taxon>
        <taxon>Paragemmobacter</taxon>
    </lineage>
</organism>
<dbReference type="SUPFAM" id="SSF53448">
    <property type="entry name" value="Nucleotide-diphospho-sugar transferases"/>
    <property type="match status" value="1"/>
</dbReference>
<feature type="region of interest" description="Disordered" evidence="1">
    <location>
        <begin position="225"/>
        <end position="247"/>
    </location>
</feature>
<dbReference type="Gene3D" id="3.90.550.10">
    <property type="entry name" value="Spore Coat Polysaccharide Biosynthesis Protein SpsA, Chain A"/>
    <property type="match status" value="1"/>
</dbReference>
<keyword evidence="4" id="KW-1185">Reference proteome</keyword>
<dbReference type="InterPro" id="IPR050834">
    <property type="entry name" value="Glycosyltransf_2"/>
</dbReference>
<gene>
    <name evidence="3" type="ORF">GU927_010255</name>
</gene>
<feature type="domain" description="Glycosyltransferase 2-like" evidence="2">
    <location>
        <begin position="2"/>
        <end position="114"/>
    </location>
</feature>
<dbReference type="Proteomes" id="UP000731907">
    <property type="component" value="Unassembled WGS sequence"/>
</dbReference>
<sequence>MIIPTRERLPYLKHSLATVLAIDDPDLEIVVSDNACSDGTGAFLSGLKDPRVVVANPGRRVSMRENFQCGLDHSSGDYVVFIGDDDGLLPRQFGLLRKLLERERPDSLSWSLPTFGWPELQGGGRAGRARLSRRSCFGTVTPSHTTRWRRMLLAGNMYWPGSYPALYHGAVSRAFLDSLTPVGQPFFRSKVPDFFFTFLAVLTGGRHLHVAHPFSVSGYSKASTGNSHQSHVTGSAAGGPEVVSDTSPANRFEKEAEKDSVQDAGFVGMGVPAAFFMTLETVRNVIGPSAPRPSYRGWYQYILRNMSRLTAAERTDMLRLLRGYAVTSGSVTELDRALSPLGGLERRLHRIGPQKMAAMLVKFGDRLSQVKVAALLDGRSDIEVAARIYDTLLADDGLAVASGTCSRRAAWTRVKMRAAAVNSGESL</sequence>
<dbReference type="RefSeq" id="WP_161762341.1">
    <property type="nucleotide sequence ID" value="NZ_JAAATX020000006.1"/>
</dbReference>
<dbReference type="InterPro" id="IPR001173">
    <property type="entry name" value="Glyco_trans_2-like"/>
</dbReference>
<proteinExistence type="predicted"/>
<dbReference type="Pfam" id="PF00535">
    <property type="entry name" value="Glycos_transf_2"/>
    <property type="match status" value="1"/>
</dbReference>
<protein>
    <submittedName>
        <fullName evidence="3">Glycosyltransferase</fullName>
    </submittedName>
</protein>
<dbReference type="PANTHER" id="PTHR43685:SF2">
    <property type="entry name" value="GLYCOSYLTRANSFERASE 2-LIKE DOMAIN-CONTAINING PROTEIN"/>
    <property type="match status" value="1"/>
</dbReference>
<dbReference type="CDD" id="cd00761">
    <property type="entry name" value="Glyco_tranf_GTA_type"/>
    <property type="match status" value="1"/>
</dbReference>
<comment type="caution">
    <text evidence="3">The sequence shown here is derived from an EMBL/GenBank/DDBJ whole genome shotgun (WGS) entry which is preliminary data.</text>
</comment>
<dbReference type="InterPro" id="IPR029044">
    <property type="entry name" value="Nucleotide-diphossugar_trans"/>
</dbReference>
<accession>A0ABS6J381</accession>
<name>A0ABS6J381_9RHOB</name>
<evidence type="ECO:0000313" key="3">
    <source>
        <dbReference type="EMBL" id="MBU9698226.1"/>
    </source>
</evidence>